<keyword evidence="2" id="KW-1185">Reference proteome</keyword>
<dbReference type="EMBL" id="QGMJ01000311">
    <property type="protein sequence ID" value="TVY38016.1"/>
    <property type="molecule type" value="Genomic_DNA"/>
</dbReference>
<organism evidence="1 2">
    <name type="scientific">Lachnellula subtilissima</name>
    <dbReference type="NCBI Taxonomy" id="602034"/>
    <lineage>
        <taxon>Eukaryota</taxon>
        <taxon>Fungi</taxon>
        <taxon>Dikarya</taxon>
        <taxon>Ascomycota</taxon>
        <taxon>Pezizomycotina</taxon>
        <taxon>Leotiomycetes</taxon>
        <taxon>Helotiales</taxon>
        <taxon>Lachnaceae</taxon>
        <taxon>Lachnellula</taxon>
    </lineage>
</organism>
<reference evidence="1 2" key="1">
    <citation type="submission" date="2018-05" db="EMBL/GenBank/DDBJ databases">
        <title>Genome sequencing and assembly of the regulated plant pathogen Lachnellula willkommii and related sister species for the development of diagnostic species identification markers.</title>
        <authorList>
            <person name="Giroux E."/>
            <person name="Bilodeau G."/>
        </authorList>
    </citation>
    <scope>NUCLEOTIDE SEQUENCE [LARGE SCALE GENOMIC DNA]</scope>
    <source>
        <strain evidence="1 2">CBS 197.66</strain>
    </source>
</reference>
<evidence type="ECO:0000313" key="2">
    <source>
        <dbReference type="Proteomes" id="UP000462212"/>
    </source>
</evidence>
<accession>A0A8H8RM32</accession>
<name>A0A8H8RM32_9HELO</name>
<protein>
    <submittedName>
        <fullName evidence="1">Uncharacterized protein</fullName>
    </submittedName>
</protein>
<dbReference type="AlphaFoldDB" id="A0A8H8RM32"/>
<gene>
    <name evidence="1" type="ORF">LSUB1_G005110</name>
</gene>
<evidence type="ECO:0000313" key="1">
    <source>
        <dbReference type="EMBL" id="TVY38016.1"/>
    </source>
</evidence>
<proteinExistence type="predicted"/>
<dbReference type="Proteomes" id="UP000462212">
    <property type="component" value="Unassembled WGS sequence"/>
</dbReference>
<comment type="caution">
    <text evidence="1">The sequence shown here is derived from an EMBL/GenBank/DDBJ whole genome shotgun (WGS) entry which is preliminary data.</text>
</comment>
<sequence>MLLGSKNLRPLSCDRWKQNYLLPLTYPQGEMAGIQVHRMRLFMDADSPAEKTMFSYRSVA</sequence>